<proteinExistence type="evidence at transcript level"/>
<organism evidence="2">
    <name type="scientific">Mus musculus</name>
    <name type="common">Mouse</name>
    <dbReference type="NCBI Taxonomy" id="10090"/>
    <lineage>
        <taxon>Eukaryota</taxon>
        <taxon>Metazoa</taxon>
        <taxon>Chordata</taxon>
        <taxon>Craniata</taxon>
        <taxon>Vertebrata</taxon>
        <taxon>Euteleostomi</taxon>
        <taxon>Mammalia</taxon>
        <taxon>Eutheria</taxon>
        <taxon>Euarchontoglires</taxon>
        <taxon>Glires</taxon>
        <taxon>Rodentia</taxon>
        <taxon>Myomorpha</taxon>
        <taxon>Muroidea</taxon>
        <taxon>Muridae</taxon>
        <taxon>Murinae</taxon>
        <taxon>Mus</taxon>
        <taxon>Mus</taxon>
    </lineage>
</organism>
<reference evidence="2" key="1">
    <citation type="journal article" date="1999" name="Methods Enzymol.">
        <title>High-efficiency full-length cDNA cloning.</title>
        <authorList>
            <person name="Carninci P."/>
            <person name="Hayashizaki Y."/>
        </authorList>
    </citation>
    <scope>NUCLEOTIDE SEQUENCE</scope>
    <source>
        <strain evidence="2">C57BL/6J</strain>
        <tissue evidence="2">Corpora quadrigemina</tissue>
    </source>
</reference>
<reference evidence="2" key="8">
    <citation type="journal article" date="2005" name="Science">
        <title>Antisense Transcription in the Mammalian Transcriptome.</title>
        <authorList>
            <consortium name="RIKEN Genome Exploration Research Group and Genome Science Group (Genome Network Project Core Group) and the FANTOM Consortium"/>
        </authorList>
    </citation>
    <scope>NUCLEOTIDE SEQUENCE</scope>
    <source>
        <strain evidence="2">C57BL/6J</strain>
        <tissue evidence="2">Corpora quadrigemina</tissue>
    </source>
</reference>
<reference evidence="2" key="6">
    <citation type="submission" date="2004-03" db="EMBL/GenBank/DDBJ databases">
        <authorList>
            <person name="Arakawa T."/>
            <person name="Carninci P."/>
            <person name="Fukuda S."/>
            <person name="Hashizume W."/>
            <person name="Hayashida K."/>
            <person name="Hori F."/>
            <person name="Iida J."/>
            <person name="Imamura K."/>
            <person name="Imotani K."/>
            <person name="Itoh M."/>
            <person name="Kanagawa S."/>
            <person name="Kawai J."/>
            <person name="Kojima M."/>
            <person name="Konno H."/>
            <person name="Murata M."/>
            <person name="Nakamura M."/>
            <person name="Ninomiya N."/>
            <person name="Nishiyori H."/>
            <person name="Nomura K."/>
            <person name="Ohno M."/>
            <person name="Sakazume N."/>
            <person name="Sano H."/>
            <person name="Sasaki D."/>
            <person name="Shibata K."/>
            <person name="Shiraki T."/>
            <person name="Tagami M."/>
            <person name="Tagami Y."/>
            <person name="Waki K."/>
            <person name="Watahiki A."/>
            <person name="Muramatsu M."/>
            <person name="Hayashizaki Y."/>
        </authorList>
    </citation>
    <scope>NUCLEOTIDE SEQUENCE</scope>
    <source>
        <strain evidence="2">C57BL/6J</strain>
        <tissue evidence="2">Corpora quadrigemina</tissue>
    </source>
</reference>
<dbReference type="AlphaFoldDB" id="Q3USL2"/>
<evidence type="ECO:0000256" key="1">
    <source>
        <dbReference type="SAM" id="MobiDB-lite"/>
    </source>
</evidence>
<reference evidence="2" key="4">
    <citation type="journal article" date="2001" name="Nature">
        <title>Functional annotation of a full-length mouse cDNA collection.</title>
        <authorList>
            <consortium name="The RIKEN Genome Exploration Research Group Phase II Team and the FANTOM Consortium"/>
        </authorList>
    </citation>
    <scope>NUCLEOTIDE SEQUENCE</scope>
    <source>
        <strain evidence="2">C57BL/6J</strain>
        <tissue evidence="2">Corpora quadrigemina</tissue>
    </source>
</reference>
<dbReference type="EMBL" id="AK140288">
    <property type="protein sequence ID" value="BAE24319.1"/>
    <property type="molecule type" value="mRNA"/>
</dbReference>
<reference evidence="2" key="2">
    <citation type="journal article" date="2000" name="Genome Res.">
        <title>Normalization and subtraction of cap-trapper-selected cDNAs to prepare full-length cDNA libraries for rapid discovery of new genes.</title>
        <authorList>
            <person name="Carninci P."/>
            <person name="Shibata Y."/>
            <person name="Hayatsu N."/>
            <person name="Sugahara Y."/>
            <person name="Shibata K."/>
            <person name="Itoh M."/>
            <person name="Konno H."/>
            <person name="Okazaki Y."/>
            <person name="Muramatsu M."/>
            <person name="Hayashizaki Y."/>
        </authorList>
    </citation>
    <scope>NUCLEOTIDE SEQUENCE</scope>
    <source>
        <strain evidence="2">C57BL/6J</strain>
        <tissue evidence="2">Corpora quadrigemina</tissue>
    </source>
</reference>
<gene>
    <name evidence="3" type="primary">A230056P14Rik</name>
</gene>
<dbReference type="AGR" id="MGI:2444856"/>
<dbReference type="MGI" id="MGI:2444856">
    <property type="gene designation" value="A230056P14Rik"/>
</dbReference>
<sequence length="111" mass="11951">MAPNTEESKHSRALLDVPELDNDAAAQDSQEHQAQAEGSLTGWIVVQDVLGCQPNALGGRHSETPQQGADADVDHDVGGPVGWCDPEDQQQQHEQHDAQVAHKHCKTDGTQ</sequence>
<reference evidence="2" key="3">
    <citation type="journal article" date="2000" name="Genome Res.">
        <title>RIKEN integrated sequence analysis (RISA) system--384-format sequencing pipeline with 384 multicapillary sequencer.</title>
        <authorList>
            <person name="Shibata K."/>
            <person name="Itoh M."/>
            <person name="Aizawa K."/>
            <person name="Nagaoka S."/>
            <person name="Sasaki N."/>
            <person name="Carninci P."/>
            <person name="Konno H."/>
            <person name="Akiyama J."/>
            <person name="Nishi K."/>
            <person name="Kitsunai T."/>
            <person name="Tashiro H."/>
            <person name="Itoh M."/>
            <person name="Sumi N."/>
            <person name="Ishii Y."/>
            <person name="Nakamura S."/>
            <person name="Hazama M."/>
            <person name="Nishine T."/>
            <person name="Harada A."/>
            <person name="Yamamoto R."/>
            <person name="Matsumoto H."/>
            <person name="Sakaguchi S."/>
            <person name="Ikegami T."/>
            <person name="Kashiwagi K."/>
            <person name="Fujiwake S."/>
            <person name="Inoue K."/>
            <person name="Togawa Y."/>
            <person name="Izawa M."/>
            <person name="Ohara E."/>
            <person name="Watahiki M."/>
            <person name="Yoneda Y."/>
            <person name="Ishikawa T."/>
            <person name="Ozawa K."/>
            <person name="Tanaka T."/>
            <person name="Matsuura S."/>
            <person name="Kawai J."/>
            <person name="Okazaki Y."/>
            <person name="Muramatsu M."/>
            <person name="Inoue Y."/>
            <person name="Kira A."/>
            <person name="Hayashizaki Y."/>
        </authorList>
    </citation>
    <scope>NUCLEOTIDE SEQUENCE</scope>
    <source>
        <strain evidence="2">C57BL/6J</strain>
        <tissue evidence="2">Corpora quadrigemina</tissue>
    </source>
</reference>
<feature type="compositionally biased region" description="Basic and acidic residues" evidence="1">
    <location>
        <begin position="1"/>
        <end position="10"/>
    </location>
</feature>
<evidence type="ECO:0000313" key="2">
    <source>
        <dbReference type="EMBL" id="BAE24319.1"/>
    </source>
</evidence>
<accession>Q3USL2</accession>
<name>Q3USL2_MOUSE</name>
<reference evidence="2" key="7">
    <citation type="journal article" date="2005" name="Science">
        <title>The Transcriptional Landscape of the Mammalian Genome.</title>
        <authorList>
            <consortium name="The FANTOM Consortium"/>
            <consortium name="Riken Genome Exploration Research Group and Genome Science Group (Genome Network Project Core Group)"/>
        </authorList>
    </citation>
    <scope>NUCLEOTIDE SEQUENCE</scope>
    <source>
        <strain evidence="2">C57BL/6J</strain>
        <tissue evidence="2">Corpora quadrigemina</tissue>
    </source>
</reference>
<evidence type="ECO:0000313" key="3">
    <source>
        <dbReference type="MGI" id="MGI:2444856"/>
    </source>
</evidence>
<reference evidence="2" key="5">
    <citation type="journal article" date="2002" name="Nature">
        <title>Analysis of the mouse transcriptome based on functional annotation of 60,770 full-length cDNAs.</title>
        <authorList>
            <consortium name="The FANTOM Consortium and the RIKEN Genome Exploration Research Group Phase I and II Team"/>
        </authorList>
    </citation>
    <scope>NUCLEOTIDE SEQUENCE</scope>
    <source>
        <strain evidence="2">C57BL/6J</strain>
        <tissue evidence="2">Corpora quadrigemina</tissue>
    </source>
</reference>
<protein>
    <submittedName>
        <fullName evidence="2">Uncharacterized protein</fullName>
    </submittedName>
</protein>
<feature type="region of interest" description="Disordered" evidence="1">
    <location>
        <begin position="53"/>
        <end position="111"/>
    </location>
</feature>
<feature type="region of interest" description="Disordered" evidence="1">
    <location>
        <begin position="1"/>
        <end position="36"/>
    </location>
</feature>
<feature type="compositionally biased region" description="Basic and acidic residues" evidence="1">
    <location>
        <begin position="90"/>
        <end position="100"/>
    </location>
</feature>